<comment type="similarity">
    <text evidence="1">Belongs to the leucine-binding protein family.</text>
</comment>
<evidence type="ECO:0000256" key="2">
    <source>
        <dbReference type="ARBA" id="ARBA00022448"/>
    </source>
</evidence>
<dbReference type="SUPFAM" id="SSF53822">
    <property type="entry name" value="Periplasmic binding protein-like I"/>
    <property type="match status" value="1"/>
</dbReference>
<dbReference type="EMBL" id="FNMZ01000003">
    <property type="protein sequence ID" value="SDX00218.1"/>
    <property type="molecule type" value="Genomic_DNA"/>
</dbReference>
<evidence type="ECO:0000313" key="8">
    <source>
        <dbReference type="Proteomes" id="UP000199118"/>
    </source>
</evidence>
<keyword evidence="8" id="KW-1185">Reference proteome</keyword>
<proteinExistence type="inferred from homology"/>
<organism evidence="7 8">
    <name type="scientific">Albimonas donghaensis</name>
    <dbReference type="NCBI Taxonomy" id="356660"/>
    <lineage>
        <taxon>Bacteria</taxon>
        <taxon>Pseudomonadati</taxon>
        <taxon>Pseudomonadota</taxon>
        <taxon>Alphaproteobacteria</taxon>
        <taxon>Rhodobacterales</taxon>
        <taxon>Paracoccaceae</taxon>
        <taxon>Albimonas</taxon>
    </lineage>
</organism>
<dbReference type="STRING" id="356660.SAMN05444336_10313"/>
<dbReference type="PRINTS" id="PR00337">
    <property type="entry name" value="LEUILEVALBP"/>
</dbReference>
<dbReference type="Proteomes" id="UP000199118">
    <property type="component" value="Unassembled WGS sequence"/>
</dbReference>
<dbReference type="RefSeq" id="WP_092681088.1">
    <property type="nucleotide sequence ID" value="NZ_FNMZ01000003.1"/>
</dbReference>
<evidence type="ECO:0000256" key="5">
    <source>
        <dbReference type="SAM" id="SignalP"/>
    </source>
</evidence>
<evidence type="ECO:0000256" key="1">
    <source>
        <dbReference type="ARBA" id="ARBA00010062"/>
    </source>
</evidence>
<protein>
    <submittedName>
        <fullName evidence="7">Amino acid/amide ABC transporter substrate-binding protein, HAAT family</fullName>
    </submittedName>
</protein>
<keyword evidence="2" id="KW-0813">Transport</keyword>
<dbReference type="Pfam" id="PF13458">
    <property type="entry name" value="Peripla_BP_6"/>
    <property type="match status" value="1"/>
</dbReference>
<dbReference type="PANTHER" id="PTHR30483">
    <property type="entry name" value="LEUCINE-SPECIFIC-BINDING PROTEIN"/>
    <property type="match status" value="1"/>
</dbReference>
<dbReference type="AlphaFoldDB" id="A0A1H2Y5X5"/>
<evidence type="ECO:0000256" key="3">
    <source>
        <dbReference type="ARBA" id="ARBA00022729"/>
    </source>
</evidence>
<dbReference type="InterPro" id="IPR028082">
    <property type="entry name" value="Peripla_BP_I"/>
</dbReference>
<gene>
    <name evidence="7" type="ORF">SAMN05444336_10313</name>
</gene>
<dbReference type="PANTHER" id="PTHR30483:SF6">
    <property type="entry name" value="PERIPLASMIC BINDING PROTEIN OF ABC TRANSPORTER FOR NATURAL AMINO ACIDS"/>
    <property type="match status" value="1"/>
</dbReference>
<reference evidence="7 8" key="1">
    <citation type="submission" date="2016-10" db="EMBL/GenBank/DDBJ databases">
        <authorList>
            <person name="de Groot N.N."/>
        </authorList>
    </citation>
    <scope>NUCLEOTIDE SEQUENCE [LARGE SCALE GENOMIC DNA]</scope>
    <source>
        <strain evidence="7 8">DSM 17890</strain>
    </source>
</reference>
<keyword evidence="4" id="KW-0029">Amino-acid transport</keyword>
<feature type="signal peptide" evidence="5">
    <location>
        <begin position="1"/>
        <end position="23"/>
    </location>
</feature>
<name>A0A1H2Y5X5_9RHOB</name>
<dbReference type="Gene3D" id="3.40.50.2300">
    <property type="match status" value="2"/>
</dbReference>
<dbReference type="InterPro" id="IPR051010">
    <property type="entry name" value="BCAA_transport"/>
</dbReference>
<evidence type="ECO:0000313" key="7">
    <source>
        <dbReference type="EMBL" id="SDX00218.1"/>
    </source>
</evidence>
<evidence type="ECO:0000256" key="4">
    <source>
        <dbReference type="ARBA" id="ARBA00022970"/>
    </source>
</evidence>
<dbReference type="OrthoDB" id="435355at2"/>
<dbReference type="InterPro" id="IPR000709">
    <property type="entry name" value="Leu_Ile_Val-bd"/>
</dbReference>
<feature type="domain" description="Leucine-binding protein" evidence="6">
    <location>
        <begin position="26"/>
        <end position="359"/>
    </location>
</feature>
<keyword evidence="3 5" id="KW-0732">Signal</keyword>
<accession>A0A1H2Y5X5</accession>
<evidence type="ECO:0000259" key="6">
    <source>
        <dbReference type="Pfam" id="PF13458"/>
    </source>
</evidence>
<dbReference type="InterPro" id="IPR028081">
    <property type="entry name" value="Leu-bd"/>
</dbReference>
<feature type="chain" id="PRO_5011650388" evidence="5">
    <location>
        <begin position="24"/>
        <end position="378"/>
    </location>
</feature>
<dbReference type="GO" id="GO:0006865">
    <property type="term" value="P:amino acid transport"/>
    <property type="evidence" value="ECO:0007669"/>
    <property type="project" value="UniProtKB-KW"/>
</dbReference>
<sequence>MKLRAKAALAALAVLVATPAAQAADPVKIGMVLPLTGPTAGYGKDGKLGADMAAAEINAAGGILDGREIELVYEDEKGAPQDGVAAVQKLMTRERVQAIIAGMNSSITLAESAITKNRILHVNPAAQADAITAQGSPWLFQINNTASTNATIFHTYLTEQMAPKAIAVMGENTEFNKAVLENLREIVGESSVELAEIATYDGATTDFTSIITRLKSTGADMIYVIDAYPARTAQIWKQIRQQGGFPMEAHAVGTVQRSAIVPAEGAMEGVITADIFIAEGATGDMARFIDRFTEQNGVAPNKVSLVVYEAVKVVAGAMDKAGSADDYALISDTLRGNVWTTPRGALSFDDNGRAKAPYFYIHKVTGEDVGLLDTFEVE</sequence>